<accession>A0A2G1WMB8</accession>
<keyword evidence="2" id="KW-0472">Membrane</keyword>
<keyword evidence="2" id="KW-1133">Transmembrane helix</keyword>
<dbReference type="InterPro" id="IPR051319">
    <property type="entry name" value="Oligoribo/pAp-PDE_c-di-AMP_PDE"/>
</dbReference>
<dbReference type="PANTHER" id="PTHR47618:SF1">
    <property type="entry name" value="BIFUNCTIONAL OLIGORIBONUCLEASE AND PAP PHOSPHATASE NRNA"/>
    <property type="match status" value="1"/>
</dbReference>
<name>A0A2G1WMB8_9EURY</name>
<dbReference type="OrthoDB" id="194842at2157"/>
<proteinExistence type="predicted"/>
<keyword evidence="2" id="KW-0812">Transmembrane</keyword>
<gene>
    <name evidence="5" type="ORF">DJ69_03245</name>
</gene>
<dbReference type="Gene3D" id="3.10.310.30">
    <property type="match status" value="1"/>
</dbReference>
<sequence length="391" mass="41332">MWSLSGIDDRLSQAEVLARENPELVVVAAVVALVALVGAYVLFRARRTPGVRFRRLLADRDEVAVLMHPNPDPDAMSAALGVASLAEQLDVDATVQYPGQIRHQENRAFRTVLDLDLKPIEHVSDLAAESVVLVDHNEPRGFAGADGVLPFAVVDHHPGDGAGDAFTDVRTDYGATASVIAEYFQQNGATPVPPDKHASETDSDLTLPTDTATGLLYGILTDTKHLTVGASEPDFAAAAYVYPGVDQDRLDRIANPAVDAEVLEVKARAIAGRRIEGSFAVADVGGVNNVDAIPQAADELIQLEGVSAVVVIGERDGTVHLSGRSRDDRVHMGNAIDAVMSDRDNSNGGGHSRMGGGTIAPTVDPTGDEDPETVDRDALADDLFRAMAGDV</sequence>
<evidence type="ECO:0000259" key="3">
    <source>
        <dbReference type="Pfam" id="PF01368"/>
    </source>
</evidence>
<feature type="compositionally biased region" description="Gly residues" evidence="1">
    <location>
        <begin position="347"/>
        <end position="358"/>
    </location>
</feature>
<dbReference type="InterPro" id="IPR038763">
    <property type="entry name" value="DHH_sf"/>
</dbReference>
<feature type="transmembrane region" description="Helical" evidence="2">
    <location>
        <begin position="24"/>
        <end position="43"/>
    </location>
</feature>
<dbReference type="Gene3D" id="3.90.1640.10">
    <property type="entry name" value="inorganic pyrophosphatase (n-terminal core)"/>
    <property type="match status" value="1"/>
</dbReference>
<dbReference type="InterPro" id="IPR003156">
    <property type="entry name" value="DHHA1_dom"/>
</dbReference>
<dbReference type="Pfam" id="PF01368">
    <property type="entry name" value="DHH"/>
    <property type="match status" value="1"/>
</dbReference>
<dbReference type="RefSeq" id="WP_099254284.1">
    <property type="nucleotide sequence ID" value="NZ_NHOA01000020.1"/>
</dbReference>
<dbReference type="PANTHER" id="PTHR47618">
    <property type="entry name" value="BIFUNCTIONAL OLIGORIBONUCLEASE AND PAP PHOSPHATASE NRNA"/>
    <property type="match status" value="1"/>
</dbReference>
<organism evidence="5 6">
    <name type="scientific">Halorubrum persicum</name>
    <dbReference type="NCBI Taxonomy" id="1383844"/>
    <lineage>
        <taxon>Archaea</taxon>
        <taxon>Methanobacteriati</taxon>
        <taxon>Methanobacteriota</taxon>
        <taxon>Stenosarchaea group</taxon>
        <taxon>Halobacteria</taxon>
        <taxon>Halobacteriales</taxon>
        <taxon>Haloferacaceae</taxon>
        <taxon>Halorubrum</taxon>
    </lineage>
</organism>
<dbReference type="AlphaFoldDB" id="A0A2G1WMB8"/>
<evidence type="ECO:0000313" key="5">
    <source>
        <dbReference type="EMBL" id="PHQ39999.1"/>
    </source>
</evidence>
<feature type="domain" description="DDH" evidence="3">
    <location>
        <begin position="63"/>
        <end position="219"/>
    </location>
</feature>
<evidence type="ECO:0000256" key="1">
    <source>
        <dbReference type="SAM" id="MobiDB-lite"/>
    </source>
</evidence>
<keyword evidence="6" id="KW-1185">Reference proteome</keyword>
<feature type="region of interest" description="Disordered" evidence="1">
    <location>
        <begin position="340"/>
        <end position="374"/>
    </location>
</feature>
<dbReference type="Pfam" id="PF02272">
    <property type="entry name" value="DHHA1"/>
    <property type="match status" value="1"/>
</dbReference>
<dbReference type="GO" id="GO:0003676">
    <property type="term" value="F:nucleic acid binding"/>
    <property type="evidence" value="ECO:0007669"/>
    <property type="project" value="InterPro"/>
</dbReference>
<protein>
    <submittedName>
        <fullName evidence="5">RNA-binding protein</fullName>
    </submittedName>
</protein>
<comment type="caution">
    <text evidence="5">The sequence shown here is derived from an EMBL/GenBank/DDBJ whole genome shotgun (WGS) entry which is preliminary data.</text>
</comment>
<evidence type="ECO:0000259" key="4">
    <source>
        <dbReference type="Pfam" id="PF02272"/>
    </source>
</evidence>
<dbReference type="Proteomes" id="UP000222824">
    <property type="component" value="Unassembled WGS sequence"/>
</dbReference>
<reference evidence="5 6" key="1">
    <citation type="journal article" date="2014" name="Front. Microbiol.">
        <title>Population and genomic analysis of the genus Halorubrum.</title>
        <authorList>
            <person name="Fullmer M.S."/>
            <person name="Soucy S.M."/>
            <person name="Swithers K.S."/>
            <person name="Makkay A.M."/>
            <person name="Wheeler R."/>
            <person name="Ventosa A."/>
            <person name="Gogarten J.P."/>
            <person name="Papke R.T."/>
        </authorList>
    </citation>
    <scope>NUCLEOTIDE SEQUENCE [LARGE SCALE GENOMIC DNA]</scope>
    <source>
        <strain evidence="5 6">C49</strain>
    </source>
</reference>
<evidence type="ECO:0000256" key="2">
    <source>
        <dbReference type="SAM" id="Phobius"/>
    </source>
</evidence>
<evidence type="ECO:0000313" key="6">
    <source>
        <dbReference type="Proteomes" id="UP000222824"/>
    </source>
</evidence>
<dbReference type="InterPro" id="IPR001667">
    <property type="entry name" value="DDH_dom"/>
</dbReference>
<feature type="domain" description="DHHA1" evidence="4">
    <location>
        <begin position="277"/>
        <end position="360"/>
    </location>
</feature>
<dbReference type="SUPFAM" id="SSF64182">
    <property type="entry name" value="DHH phosphoesterases"/>
    <property type="match status" value="1"/>
</dbReference>
<dbReference type="EMBL" id="NHOA01000020">
    <property type="protein sequence ID" value="PHQ39999.1"/>
    <property type="molecule type" value="Genomic_DNA"/>
</dbReference>